<name>A0A6H5G5H1_9HEMI</name>
<dbReference type="EMBL" id="CADCXU010005720">
    <property type="protein sequence ID" value="CAA9997351.1"/>
    <property type="molecule type" value="Genomic_DNA"/>
</dbReference>
<sequence>MGRKRNSQTSTTEIILSSRKYHHIHQQADTTAPRSRYNNNITIAVEDIPNKKLLQLLESGHDRQHPHRYSLPFDAFCHEHDTIDHQFQYYRSYLLLHYKFRGTLLILSGLSLNTFVGASLFQPVKWHMKTVESKDEKEKPLLNNGNTIKEEDEEEEGGLTLLAPGAENVRDTCDRETSPPKSSIVNHQRTGQSSIKRQNSLVINNLKPPVDSNAQPRKIFQQDDDRQETEVKPKTPAWLSWIIRIMDLNLLKDP</sequence>
<reference evidence="2 3" key="1">
    <citation type="submission" date="2020-02" db="EMBL/GenBank/DDBJ databases">
        <authorList>
            <person name="Ferguson B K."/>
        </authorList>
    </citation>
    <scope>NUCLEOTIDE SEQUENCE [LARGE SCALE GENOMIC DNA]</scope>
</reference>
<protein>
    <submittedName>
        <fullName evidence="2">Uncharacterized protein</fullName>
    </submittedName>
</protein>
<keyword evidence="3" id="KW-1185">Reference proteome</keyword>
<dbReference type="Proteomes" id="UP000479000">
    <property type="component" value="Unassembled WGS sequence"/>
</dbReference>
<organism evidence="2 3">
    <name type="scientific">Nesidiocoris tenuis</name>
    <dbReference type="NCBI Taxonomy" id="355587"/>
    <lineage>
        <taxon>Eukaryota</taxon>
        <taxon>Metazoa</taxon>
        <taxon>Ecdysozoa</taxon>
        <taxon>Arthropoda</taxon>
        <taxon>Hexapoda</taxon>
        <taxon>Insecta</taxon>
        <taxon>Pterygota</taxon>
        <taxon>Neoptera</taxon>
        <taxon>Paraneoptera</taxon>
        <taxon>Hemiptera</taxon>
        <taxon>Heteroptera</taxon>
        <taxon>Panheteroptera</taxon>
        <taxon>Cimicomorpha</taxon>
        <taxon>Miridae</taxon>
        <taxon>Dicyphina</taxon>
        <taxon>Nesidiocoris</taxon>
    </lineage>
</organism>
<evidence type="ECO:0000313" key="2">
    <source>
        <dbReference type="EMBL" id="CAA9997351.1"/>
    </source>
</evidence>
<dbReference type="AlphaFoldDB" id="A0A6H5G5H1"/>
<proteinExistence type="predicted"/>
<accession>A0A6H5G5H1</accession>
<feature type="compositionally biased region" description="Polar residues" evidence="1">
    <location>
        <begin position="179"/>
        <end position="203"/>
    </location>
</feature>
<gene>
    <name evidence="2" type="ORF">NTEN_LOCUS3657</name>
</gene>
<feature type="compositionally biased region" description="Basic and acidic residues" evidence="1">
    <location>
        <begin position="220"/>
        <end position="232"/>
    </location>
</feature>
<feature type="non-terminal residue" evidence="2">
    <location>
        <position position="254"/>
    </location>
</feature>
<evidence type="ECO:0000313" key="3">
    <source>
        <dbReference type="Proteomes" id="UP000479000"/>
    </source>
</evidence>
<dbReference type="OrthoDB" id="6349241at2759"/>
<evidence type="ECO:0000256" key="1">
    <source>
        <dbReference type="SAM" id="MobiDB-lite"/>
    </source>
</evidence>
<feature type="region of interest" description="Disordered" evidence="1">
    <location>
        <begin position="136"/>
        <end position="232"/>
    </location>
</feature>
<feature type="compositionally biased region" description="Basic and acidic residues" evidence="1">
    <location>
        <begin position="168"/>
        <end position="178"/>
    </location>
</feature>